<sequence length="104" mass="12008">MDGKSKKNKLVYFIIIAAILILVLLFRGLDNMINNKETQNLVAAENAVKKSAILCYAIEGAYPSDIDYLKKNYGLIVNDKEYFYHYEPFGTNIMPEIRVIKKWN</sequence>
<name>A0A371IJ58_9FIRM</name>
<keyword evidence="3" id="KW-1185">Reference proteome</keyword>
<dbReference type="AlphaFoldDB" id="A0A371IJ58"/>
<dbReference type="Proteomes" id="UP000319424">
    <property type="component" value="Unassembled WGS sequence"/>
</dbReference>
<protein>
    <submittedName>
        <fullName evidence="1">Uncharacterized protein</fullName>
    </submittedName>
</protein>
<reference evidence="1" key="2">
    <citation type="submission" date="2018-07" db="EMBL/GenBank/DDBJ databases">
        <authorList>
            <person name="Quirk P.G."/>
            <person name="Krulwich T.A."/>
        </authorList>
    </citation>
    <scope>NUCLEOTIDE SEQUENCE</scope>
    <source>
        <strain evidence="1">CCRI-22567</strain>
    </source>
</reference>
<dbReference type="STRING" id="1871336.BBG48_08105"/>
<evidence type="ECO:0000313" key="2">
    <source>
        <dbReference type="EMBL" id="TRW24043.1"/>
    </source>
</evidence>
<accession>A0A371IJ58</accession>
<proteinExistence type="predicted"/>
<reference evidence="2 4" key="3">
    <citation type="submission" date="2019-07" db="EMBL/GenBank/DDBJ databases">
        <title>Criibacterium bergeronii gen. nov., sp. nov. isolated from human clinical samples.</title>
        <authorList>
            <person name="Maheux A.F."/>
            <person name="Boudreau D.K."/>
            <person name="Berube E."/>
            <person name="Brodeur S."/>
            <person name="Bernard K.A."/>
            <person name="Abed J.Y."/>
            <person name="Ducrey E."/>
            <person name="Guay E.F."/>
            <person name="Raymond F."/>
            <person name="Corbeil J."/>
            <person name="Domingo M.-C."/>
            <person name="Roy P.H."/>
            <person name="Boissinot M."/>
            <person name="Tocheva E.I."/>
            <person name="Omar R.F."/>
        </authorList>
    </citation>
    <scope>NUCLEOTIDE SEQUENCE [LARGE SCALE GENOMIC DNA]</scope>
    <source>
        <strain evidence="2 4">CCRI-24246</strain>
    </source>
</reference>
<evidence type="ECO:0000313" key="3">
    <source>
        <dbReference type="Proteomes" id="UP000093352"/>
    </source>
</evidence>
<evidence type="ECO:0000313" key="1">
    <source>
        <dbReference type="EMBL" id="RDY20515.1"/>
    </source>
</evidence>
<dbReference type="EMBL" id="MBEW02000032">
    <property type="protein sequence ID" value="RDY20515.1"/>
    <property type="molecule type" value="Genomic_DNA"/>
</dbReference>
<dbReference type="EMBL" id="VJXW01000016">
    <property type="protein sequence ID" value="TRW24043.1"/>
    <property type="molecule type" value="Genomic_DNA"/>
</dbReference>
<organism evidence="1 3">
    <name type="scientific">Criibacterium bergeronii</name>
    <dbReference type="NCBI Taxonomy" id="1871336"/>
    <lineage>
        <taxon>Bacteria</taxon>
        <taxon>Bacillati</taxon>
        <taxon>Bacillota</taxon>
        <taxon>Clostridia</taxon>
        <taxon>Peptostreptococcales</taxon>
        <taxon>Filifactoraceae</taxon>
        <taxon>Criibacterium</taxon>
    </lineage>
</organism>
<dbReference type="Proteomes" id="UP000093352">
    <property type="component" value="Unassembled WGS sequence"/>
</dbReference>
<evidence type="ECO:0000313" key="4">
    <source>
        <dbReference type="Proteomes" id="UP000319424"/>
    </source>
</evidence>
<dbReference type="RefSeq" id="WP_068912062.1">
    <property type="nucleotide sequence ID" value="NZ_MBEW02000032.1"/>
</dbReference>
<dbReference type="OrthoDB" id="9815367at2"/>
<reference evidence="1 3" key="1">
    <citation type="journal article" date="2016" name="Genome Announc.">
        <title>Draft Genome Sequence of Criibacterium bergeronii gen. nov., sp. nov., Strain CCRI-22567T, Isolated from a Vaginal Sample from a Woman with Bacterial Vaginosis.</title>
        <authorList>
            <person name="Maheux A.F."/>
            <person name="Berube E."/>
            <person name="Boudreau D.K."/>
            <person name="Raymond F."/>
            <person name="Corbeil J."/>
            <person name="Roy P.H."/>
            <person name="Boissinot M."/>
            <person name="Omar R.F."/>
        </authorList>
    </citation>
    <scope>NUCLEOTIDE SEQUENCE [LARGE SCALE GENOMIC DNA]</scope>
    <source>
        <strain evidence="1 3">CCRI-22567</strain>
    </source>
</reference>
<gene>
    <name evidence="1" type="ORF">BBG48_009670</name>
    <name evidence="2" type="ORF">FL857_09370</name>
</gene>
<comment type="caution">
    <text evidence="1">The sequence shown here is derived from an EMBL/GenBank/DDBJ whole genome shotgun (WGS) entry which is preliminary data.</text>
</comment>